<name>A0A182JFT9_ANOAO</name>
<protein>
    <submittedName>
        <fullName evidence="1">Uncharacterized protein</fullName>
    </submittedName>
</protein>
<accession>A0A182JFT9</accession>
<proteinExistence type="predicted"/>
<reference evidence="1" key="1">
    <citation type="submission" date="2022-08" db="UniProtKB">
        <authorList>
            <consortium name="EnsemblMetazoa"/>
        </authorList>
    </citation>
    <scope>IDENTIFICATION</scope>
    <source>
        <strain evidence="1">EBRO</strain>
    </source>
</reference>
<dbReference type="EnsemblMetazoa" id="AATE017274-RA">
    <property type="protein sequence ID" value="AATE017274-PA.1"/>
    <property type="gene ID" value="AATE017274"/>
</dbReference>
<evidence type="ECO:0000313" key="1">
    <source>
        <dbReference type="EnsemblMetazoa" id="AATE017274-PA.1"/>
    </source>
</evidence>
<sequence length="694" mass="75659">MISFSVDSIVVHSSISTECRSASVNLPFTSVADWTIQCFSRSSCSTADAADARLAKNPPTPLAPVPAVEPGLPPVMATSAQPTSSRRIVCVTWSAMKCTHFSRQPDKPSIGSISSATQLVPEDFDLLDNLQYLAGRGRVLASGCDRPQVVLLEHGHDPRERLDREHVQIVDDAAAEPLMKVDDVRVVCALHHRVRLAQEQLQYQVQLEHGRAHVEALHLSAPLQLIHPERNLLETVADRLHDRAEVGRDAGLVLDADLSTYVCARSRSAWSSDTSLISERNFSSFVWLPSMAADSVDSNQVLAPSCTASTVASFMLVRSGEQVQHGADRLHDVLVAGQPSAHLHQDRQAGGQQTARPVPEALVLLVRRQHGVVAGAQLLQHTLEQPDREGVGRVHLRVDEPGDECLLVGGQVRALGVLLQDRLALVRQLAGPPVAGDAGAAQLVVEEQPQHPLVLALGDVLLQLGDCFSNGRFFLTSNGMLARPIFLHCEATGLKKDIKYFRAIRNERCSLLGLPELSYTSISSVSVVHDHERVRQLLGGAFDGWFVVELRLHDLHPQVDVLRQHSVNALLQLGMPCLVDTEHLLDVRVQALLGDLLLPVDDVALLDFVQYLLVQQIQLLQLIGRGWTERSHPSVLPWRSGTMPMLGWPMFQLYPPHHPAAGGGGEPSRPAIPILHRAAGRVCLLAAGMRPSAA</sequence>
<dbReference type="VEuPathDB" id="VectorBase:AATE017274"/>
<dbReference type="AlphaFoldDB" id="A0A182JFT9"/>
<organism evidence="1">
    <name type="scientific">Anopheles atroparvus</name>
    <name type="common">European mosquito</name>
    <dbReference type="NCBI Taxonomy" id="41427"/>
    <lineage>
        <taxon>Eukaryota</taxon>
        <taxon>Metazoa</taxon>
        <taxon>Ecdysozoa</taxon>
        <taxon>Arthropoda</taxon>
        <taxon>Hexapoda</taxon>
        <taxon>Insecta</taxon>
        <taxon>Pterygota</taxon>
        <taxon>Neoptera</taxon>
        <taxon>Endopterygota</taxon>
        <taxon>Diptera</taxon>
        <taxon>Nematocera</taxon>
        <taxon>Culicoidea</taxon>
        <taxon>Culicidae</taxon>
        <taxon>Anophelinae</taxon>
        <taxon>Anopheles</taxon>
    </lineage>
</organism>